<reference evidence="10 11" key="1">
    <citation type="submission" date="2024-02" db="EMBL/GenBank/DDBJ databases">
        <authorList>
            <person name="Chen Y."/>
            <person name="Shah S."/>
            <person name="Dougan E. K."/>
            <person name="Thang M."/>
            <person name="Chan C."/>
        </authorList>
    </citation>
    <scope>NUCLEOTIDE SEQUENCE [LARGE SCALE GENOMIC DNA]</scope>
</reference>
<evidence type="ECO:0000256" key="6">
    <source>
        <dbReference type="ARBA" id="ARBA00022691"/>
    </source>
</evidence>
<keyword evidence="11" id="KW-1185">Reference proteome</keyword>
<dbReference type="Gene3D" id="2.170.270.10">
    <property type="entry name" value="SET domain"/>
    <property type="match status" value="1"/>
</dbReference>
<feature type="non-terminal residue" evidence="10">
    <location>
        <position position="1"/>
    </location>
</feature>
<keyword evidence="7" id="KW-0539">Nucleus</keyword>
<comment type="subcellular location">
    <subcellularLocation>
        <location evidence="2">Chromosome</location>
    </subcellularLocation>
    <subcellularLocation>
        <location evidence="1">Nucleus</location>
    </subcellularLocation>
</comment>
<feature type="domain" description="SET" evidence="9">
    <location>
        <begin position="118"/>
        <end position="256"/>
    </location>
</feature>
<dbReference type="EMBL" id="CAXAMM010028702">
    <property type="protein sequence ID" value="CAK9063303.1"/>
    <property type="molecule type" value="Genomic_DNA"/>
</dbReference>
<gene>
    <name evidence="10" type="ORF">SCF082_LOCUS32803</name>
</gene>
<name>A0ABP0NIN4_9DINO</name>
<evidence type="ECO:0000313" key="11">
    <source>
        <dbReference type="Proteomes" id="UP001642464"/>
    </source>
</evidence>
<dbReference type="InterPro" id="IPR046341">
    <property type="entry name" value="SET_dom_sf"/>
</dbReference>
<organism evidence="10 11">
    <name type="scientific">Durusdinium trenchii</name>
    <dbReference type="NCBI Taxonomy" id="1381693"/>
    <lineage>
        <taxon>Eukaryota</taxon>
        <taxon>Sar</taxon>
        <taxon>Alveolata</taxon>
        <taxon>Dinophyceae</taxon>
        <taxon>Suessiales</taxon>
        <taxon>Symbiodiniaceae</taxon>
        <taxon>Durusdinium</taxon>
    </lineage>
</organism>
<evidence type="ECO:0000313" key="10">
    <source>
        <dbReference type="EMBL" id="CAK9063303.1"/>
    </source>
</evidence>
<dbReference type="PROSITE" id="PS50280">
    <property type="entry name" value="SET"/>
    <property type="match status" value="1"/>
</dbReference>
<evidence type="ECO:0000256" key="3">
    <source>
        <dbReference type="ARBA" id="ARBA00022454"/>
    </source>
</evidence>
<keyword evidence="6" id="KW-0949">S-adenosyl-L-methionine</keyword>
<dbReference type="Pfam" id="PF00856">
    <property type="entry name" value="SET"/>
    <property type="match status" value="1"/>
</dbReference>
<dbReference type="PANTHER" id="PTHR22884">
    <property type="entry name" value="SET DOMAIN PROTEINS"/>
    <property type="match status" value="1"/>
</dbReference>
<protein>
    <submittedName>
        <fullName evidence="10">H3 lysine-4 specific (COMPASS component SET1) (SET domain-containing protein 1)</fullName>
    </submittedName>
</protein>
<evidence type="ECO:0000259" key="9">
    <source>
        <dbReference type="PROSITE" id="PS50280"/>
    </source>
</evidence>
<evidence type="ECO:0000256" key="8">
    <source>
        <dbReference type="SAM" id="MobiDB-lite"/>
    </source>
</evidence>
<dbReference type="InterPro" id="IPR050777">
    <property type="entry name" value="SET2_Histone-Lys_MeTrsfase"/>
</dbReference>
<dbReference type="InterPro" id="IPR001214">
    <property type="entry name" value="SET_dom"/>
</dbReference>
<evidence type="ECO:0000256" key="4">
    <source>
        <dbReference type="ARBA" id="ARBA00022603"/>
    </source>
</evidence>
<keyword evidence="4" id="KW-0489">Methyltransferase</keyword>
<comment type="caution">
    <text evidence="10">The sequence shown here is derived from an EMBL/GenBank/DDBJ whole genome shotgun (WGS) entry which is preliminary data.</text>
</comment>
<evidence type="ECO:0000256" key="7">
    <source>
        <dbReference type="ARBA" id="ARBA00023242"/>
    </source>
</evidence>
<keyword evidence="3" id="KW-0158">Chromosome</keyword>
<accession>A0ABP0NIN4</accession>
<feature type="region of interest" description="Disordered" evidence="8">
    <location>
        <begin position="1"/>
        <end position="41"/>
    </location>
</feature>
<keyword evidence="5" id="KW-0808">Transferase</keyword>
<dbReference type="SMART" id="SM00317">
    <property type="entry name" value="SET"/>
    <property type="match status" value="1"/>
</dbReference>
<dbReference type="Proteomes" id="UP001642464">
    <property type="component" value="Unassembled WGS sequence"/>
</dbReference>
<dbReference type="SUPFAM" id="SSF82199">
    <property type="entry name" value="SET domain"/>
    <property type="match status" value="1"/>
</dbReference>
<evidence type="ECO:0000256" key="1">
    <source>
        <dbReference type="ARBA" id="ARBA00004123"/>
    </source>
</evidence>
<sequence>RHCRAPQSHASPPPSTRRMKRAMSESRETTPRAAPLKAPAQQTEEALASLRQHWQSEPLAEALNTLDATELGPEGQRWSRAVGLHFPTPASAIRGVQPLAGNEYADGLRAPSAAVAMPSMSSALLVAPAPPCGHGVFAMRPLQAGQRLGEYTGEARRYDLWCEEIKARKVARRGAESSASPFILEELYAAWAGIGGGEGVVIDAFAKGNAMRFINCSCQPNCSFKNVGAGFEKHGRLLVVTSRDIEAFEQLSVDYGWYFDPATLAEVRAEATKAYNEDLSHLQALSKSRASVSASSSVRILQDVLQEVPGPTEFLRRYVDRAQLTRLVESKKSFSQAKSYLEIPEALWHFYEVLGADRVGISCRCALDKSLNATGLCSGIIGRPLQATHLGREKQ</sequence>
<evidence type="ECO:0000256" key="2">
    <source>
        <dbReference type="ARBA" id="ARBA00004286"/>
    </source>
</evidence>
<evidence type="ECO:0000256" key="5">
    <source>
        <dbReference type="ARBA" id="ARBA00022679"/>
    </source>
</evidence>
<proteinExistence type="predicted"/>